<feature type="chain" id="PRO_5003774940" evidence="2">
    <location>
        <begin position="26"/>
        <end position="166"/>
    </location>
</feature>
<dbReference type="InterPro" id="IPR040361">
    <property type="entry name" value="TPD1"/>
</dbReference>
<proteinExistence type="predicted"/>
<protein>
    <submittedName>
        <fullName evidence="3">Uncharacterized protein</fullName>
    </submittedName>
</protein>
<dbReference type="Pfam" id="PF24068">
    <property type="entry name" value="TPD1_C"/>
    <property type="match status" value="1"/>
</dbReference>
<evidence type="ECO:0000256" key="2">
    <source>
        <dbReference type="SAM" id="SignalP"/>
    </source>
</evidence>
<sequence length="166" mass="18304">MESKLQTIIAAFLLLFCLCSRSGEALCSLSDLVVTQAAVPGQVAGEPEYHVTVENRCICTQTDVRVSCAGFQYPMPVDPSVIRRDGGDGDLCILNGGGPVTNDRAVSFYYAGKTRVGLKGCQQVSPRRRAGCSRQIRVWFMHNTCSRRHAARTLSTSSSRRNSRWW</sequence>
<evidence type="ECO:0000313" key="4">
    <source>
        <dbReference type="Proteomes" id="UP000006038"/>
    </source>
</evidence>
<dbReference type="OMA" id="YGYKIKF"/>
<dbReference type="PANTHER" id="PTHR33184:SF50">
    <property type="entry name" value="PUTATIVE-RELATED"/>
    <property type="match status" value="1"/>
</dbReference>
<dbReference type="Gramene" id="OB11G21860.1">
    <property type="protein sequence ID" value="OB11G21860.1"/>
    <property type="gene ID" value="OB11G21860"/>
</dbReference>
<dbReference type="PANTHER" id="PTHR33184">
    <property type="entry name" value="PROTEIN TAPETUM DETERMINANT 1-LIKE-RELATED"/>
    <property type="match status" value="1"/>
</dbReference>
<dbReference type="HOGENOM" id="CLU_102808_4_1_1"/>
<accession>J3N8Q0</accession>
<dbReference type="eggNOG" id="ENOG502S7JS">
    <property type="taxonomic scope" value="Eukaryota"/>
</dbReference>
<dbReference type="EnsemblPlants" id="OB11G21860.1">
    <property type="protein sequence ID" value="OB11G21860.1"/>
    <property type="gene ID" value="OB11G21860"/>
</dbReference>
<keyword evidence="1 2" id="KW-0732">Signal</keyword>
<dbReference type="AlphaFoldDB" id="J3N8Q0"/>
<dbReference type="STRING" id="4533.J3N8Q0"/>
<feature type="signal peptide" evidence="2">
    <location>
        <begin position="1"/>
        <end position="25"/>
    </location>
</feature>
<organism evidence="3">
    <name type="scientific">Oryza brachyantha</name>
    <name type="common">malo sina</name>
    <dbReference type="NCBI Taxonomy" id="4533"/>
    <lineage>
        <taxon>Eukaryota</taxon>
        <taxon>Viridiplantae</taxon>
        <taxon>Streptophyta</taxon>
        <taxon>Embryophyta</taxon>
        <taxon>Tracheophyta</taxon>
        <taxon>Spermatophyta</taxon>
        <taxon>Magnoliopsida</taxon>
        <taxon>Liliopsida</taxon>
        <taxon>Poales</taxon>
        <taxon>Poaceae</taxon>
        <taxon>BOP clade</taxon>
        <taxon>Oryzoideae</taxon>
        <taxon>Oryzeae</taxon>
        <taxon>Oryzinae</taxon>
        <taxon>Oryza</taxon>
    </lineage>
</organism>
<name>J3N8Q0_ORYBR</name>
<evidence type="ECO:0000256" key="1">
    <source>
        <dbReference type="ARBA" id="ARBA00022729"/>
    </source>
</evidence>
<reference evidence="3" key="2">
    <citation type="submission" date="2013-04" db="UniProtKB">
        <authorList>
            <consortium name="EnsemblPlants"/>
        </authorList>
    </citation>
    <scope>IDENTIFICATION</scope>
</reference>
<reference evidence="3" key="1">
    <citation type="journal article" date="2013" name="Nat. Commun.">
        <title>Whole-genome sequencing of Oryza brachyantha reveals mechanisms underlying Oryza genome evolution.</title>
        <authorList>
            <person name="Chen J."/>
            <person name="Huang Q."/>
            <person name="Gao D."/>
            <person name="Wang J."/>
            <person name="Lang Y."/>
            <person name="Liu T."/>
            <person name="Li B."/>
            <person name="Bai Z."/>
            <person name="Luis Goicoechea J."/>
            <person name="Liang C."/>
            <person name="Chen C."/>
            <person name="Zhang W."/>
            <person name="Sun S."/>
            <person name="Liao Y."/>
            <person name="Zhang X."/>
            <person name="Yang L."/>
            <person name="Song C."/>
            <person name="Wang M."/>
            <person name="Shi J."/>
            <person name="Liu G."/>
            <person name="Liu J."/>
            <person name="Zhou H."/>
            <person name="Zhou W."/>
            <person name="Yu Q."/>
            <person name="An N."/>
            <person name="Chen Y."/>
            <person name="Cai Q."/>
            <person name="Wang B."/>
            <person name="Liu B."/>
            <person name="Min J."/>
            <person name="Huang Y."/>
            <person name="Wu H."/>
            <person name="Li Z."/>
            <person name="Zhang Y."/>
            <person name="Yin Y."/>
            <person name="Song W."/>
            <person name="Jiang J."/>
            <person name="Jackson S.A."/>
            <person name="Wing R.A."/>
            <person name="Wang J."/>
            <person name="Chen M."/>
        </authorList>
    </citation>
    <scope>NUCLEOTIDE SEQUENCE [LARGE SCALE GENOMIC DNA]</scope>
    <source>
        <strain evidence="3">cv. IRGC 101232</strain>
    </source>
</reference>
<evidence type="ECO:0000313" key="3">
    <source>
        <dbReference type="EnsemblPlants" id="OB11G21860.1"/>
    </source>
</evidence>
<keyword evidence="4" id="KW-1185">Reference proteome</keyword>
<dbReference type="Proteomes" id="UP000006038">
    <property type="component" value="Chromosome 11"/>
</dbReference>
<dbReference type="GO" id="GO:0001709">
    <property type="term" value="P:cell fate determination"/>
    <property type="evidence" value="ECO:0007669"/>
    <property type="project" value="TreeGrafter"/>
</dbReference>